<proteinExistence type="predicted"/>
<evidence type="ECO:0000256" key="4">
    <source>
        <dbReference type="SAM" id="MobiDB-lite"/>
    </source>
</evidence>
<dbReference type="RefSeq" id="XP_002735035.1">
    <property type="nucleotide sequence ID" value="XM_002734989.2"/>
</dbReference>
<name>A0ABM0GQF1_SACKO</name>
<reference evidence="6" key="1">
    <citation type="submission" date="2025-08" db="UniProtKB">
        <authorList>
            <consortium name="RefSeq"/>
        </authorList>
    </citation>
    <scope>IDENTIFICATION</scope>
    <source>
        <tissue evidence="6">Testes</tissue>
    </source>
</reference>
<evidence type="ECO:0000256" key="2">
    <source>
        <dbReference type="ARBA" id="ARBA00023253"/>
    </source>
</evidence>
<evidence type="ECO:0000313" key="5">
    <source>
        <dbReference type="Proteomes" id="UP000694865"/>
    </source>
</evidence>
<keyword evidence="2" id="KW-0294">Fucose metabolism</keyword>
<protein>
    <submittedName>
        <fullName evidence="6">Uncharacterized protein LOC100377725</fullName>
    </submittedName>
</protein>
<keyword evidence="5" id="KW-1185">Reference proteome</keyword>
<evidence type="ECO:0000256" key="3">
    <source>
        <dbReference type="ARBA" id="ARBA00023277"/>
    </source>
</evidence>
<gene>
    <name evidence="6" type="primary">LOC100377725</name>
</gene>
<sequence>MTRVLQLTLLFFVCFSILEIRVVMDILQPFLSYFALKPAYSITNYQNNEGNRQTNISGATIRGTTNDLSNTAAHANMTGANVGERDWHLVYVNRTEKDNGKHNESNQDSVSRSSKYEDISQVRGTSPKAKHTQRYYIFPLRFDYNGPNVYYSTFRRGVFFALYYNRTVVENWFRTHWSSPAARSTRFLNETFDIEKLNEIVDVATVAEFKRDCNSTIDVLLMHPFIRTNLELFVSKYAKVKEKLEKRYKIILPDFSAIPQSKQSANALFTNPPKTRCLGFLSTRWEPPRVLKLFRKVDSHLERPALIKKIADDVEKKICDGDPFVALHWRNRSGEICGRDNKPCDNIDRIDAVNLTAQSLAIDIRNFMENRSISCIYVAMPPFARRMVAILRKAGISRVKTLSDISDKNYPDIVKVHDDGYMVSILEQEICSRAKVFLATQHSSWSVSAVRYGIHTDQEVMYDISKPQLLSPKPQQRRTGPSNMLAKGIDTTLETLREVPENSVEEDAYQDHHITTAAMTTKMTQPIKLKANHSSESSTIHEDSMPEMLDSRQRWVIAIHDDPNGPNCQYDAFKGLIKYAIMENRTVVEMWFVSHGSSGKEYARQTKFLNTTFDADKIKEVVPIISVEEFRFKCNSTVDTIIMNYPKETPKLSKDDFIKQYRLRTSRFSSRYGITLPGIEAIPQTPEAVEERNQTARHVRCLALFEPERMTRIRAPRDVISLVERHLVRTPQMRHLADLVSHSICNGDPYIAMHWRNKSGETHYRNSSTIENVAKTAAVLAGDVKKFMVARNVSCLYVSFPPFSKYMTTVLEEVNIPNVVTVADITDASYPVKIPDEVRFDNYYTALLEQEIWIRSEVFLYGSSSMSFMARNYRKLANKESIYLMHFISWLPPDVYVKRKR</sequence>
<dbReference type="Gene3D" id="3.40.50.11350">
    <property type="match status" value="2"/>
</dbReference>
<feature type="region of interest" description="Disordered" evidence="4">
    <location>
        <begin position="98"/>
        <end position="126"/>
    </location>
</feature>
<dbReference type="PANTHER" id="PTHR13398:SF0">
    <property type="entry name" value="GDP-FUCOSE PROTEIN O-FUCOSYLTRANSFERASE 2"/>
    <property type="match status" value="1"/>
</dbReference>
<keyword evidence="3" id="KW-0119">Carbohydrate metabolism</keyword>
<dbReference type="CDD" id="cd11296">
    <property type="entry name" value="O-FucT_like"/>
    <property type="match status" value="2"/>
</dbReference>
<dbReference type="PANTHER" id="PTHR13398">
    <property type="entry name" value="GDP-FUCOSE PROTEIN O-FUCOSYLTRANSFERASE 2"/>
    <property type="match status" value="1"/>
</dbReference>
<keyword evidence="1" id="KW-0808">Transferase</keyword>
<dbReference type="InterPro" id="IPR045130">
    <property type="entry name" value="OFUT2-like"/>
</dbReference>
<organism evidence="5 6">
    <name type="scientific">Saccoglossus kowalevskii</name>
    <name type="common">Acorn worm</name>
    <dbReference type="NCBI Taxonomy" id="10224"/>
    <lineage>
        <taxon>Eukaryota</taxon>
        <taxon>Metazoa</taxon>
        <taxon>Hemichordata</taxon>
        <taxon>Enteropneusta</taxon>
        <taxon>Harrimaniidae</taxon>
        <taxon>Saccoglossus</taxon>
    </lineage>
</organism>
<evidence type="ECO:0000313" key="6">
    <source>
        <dbReference type="RefSeq" id="XP_002735035.1"/>
    </source>
</evidence>
<accession>A0ABM0GQF1</accession>
<evidence type="ECO:0000256" key="1">
    <source>
        <dbReference type="ARBA" id="ARBA00022679"/>
    </source>
</evidence>
<dbReference type="Proteomes" id="UP000694865">
    <property type="component" value="Unplaced"/>
</dbReference>
<dbReference type="GeneID" id="100377725"/>